<protein>
    <submittedName>
        <fullName evidence="1">Head-tail adaptor protein</fullName>
    </submittedName>
</protein>
<dbReference type="AlphaFoldDB" id="A0A267M6H1"/>
<reference evidence="1 2" key="1">
    <citation type="submission" date="2017-05" db="EMBL/GenBank/DDBJ databases">
        <title>Lactobacillus johnsonii from commercial turkeys.</title>
        <authorList>
            <person name="Johnson T.J."/>
            <person name="Youmans B."/>
        </authorList>
    </citation>
    <scope>NUCLEOTIDE SEQUENCE [LARGE SCALE GENOMIC DNA]</scope>
    <source>
        <strain evidence="1 2">UMNLJ114</strain>
    </source>
</reference>
<gene>
    <name evidence="1" type="ORF">A3Q24_05855</name>
</gene>
<evidence type="ECO:0000313" key="1">
    <source>
        <dbReference type="EMBL" id="PAB55204.1"/>
    </source>
</evidence>
<dbReference type="Pfam" id="PF05521">
    <property type="entry name" value="Phage_HCP"/>
    <property type="match status" value="1"/>
</dbReference>
<accession>A0A267M6H1</accession>
<dbReference type="InterPro" id="IPR008767">
    <property type="entry name" value="Phage_SPP1_head-tail_adaptor"/>
</dbReference>
<name>A0A267M6H1_LACJH</name>
<organism evidence="1 2">
    <name type="scientific">Lactobacillus johnsonii</name>
    <dbReference type="NCBI Taxonomy" id="33959"/>
    <lineage>
        <taxon>Bacteria</taxon>
        <taxon>Bacillati</taxon>
        <taxon>Bacillota</taxon>
        <taxon>Bacilli</taxon>
        <taxon>Lactobacillales</taxon>
        <taxon>Lactobacillaceae</taxon>
        <taxon>Lactobacillus</taxon>
    </lineage>
</organism>
<dbReference type="InterPro" id="IPR038666">
    <property type="entry name" value="SSP1_head-tail_sf"/>
</dbReference>
<proteinExistence type="predicted"/>
<dbReference type="NCBIfam" id="TIGR01563">
    <property type="entry name" value="gp16_SPP1"/>
    <property type="match status" value="1"/>
</dbReference>
<dbReference type="RefSeq" id="WP_095182884.1">
    <property type="nucleotide sequence ID" value="NZ_JBNPKV010000042.1"/>
</dbReference>
<evidence type="ECO:0000313" key="2">
    <source>
        <dbReference type="Proteomes" id="UP000216008"/>
    </source>
</evidence>
<comment type="caution">
    <text evidence="1">The sequence shown here is derived from an EMBL/GenBank/DDBJ whole genome shotgun (WGS) entry which is preliminary data.</text>
</comment>
<dbReference type="Gene3D" id="2.40.10.270">
    <property type="entry name" value="Bacteriophage SPP1 head-tail adaptor protein"/>
    <property type="match status" value="1"/>
</dbReference>
<sequence length="120" mass="13692">MTKHTSINIARMRYRLEFGVMGPTDEINPNTGETVNGFVPQFTKWAGQWNLSQTQEATFAGSNQGDLMTFFVRHDKNITSDMILRLDGKEYTITHINRDDGLTANSFDLITCKRKEVHHA</sequence>
<dbReference type="EMBL" id="NIBD01000028">
    <property type="protein sequence ID" value="PAB55204.1"/>
    <property type="molecule type" value="Genomic_DNA"/>
</dbReference>
<dbReference type="Proteomes" id="UP000216008">
    <property type="component" value="Unassembled WGS sequence"/>
</dbReference>